<evidence type="ECO:0000256" key="7">
    <source>
        <dbReference type="ARBA" id="ARBA00023244"/>
    </source>
</evidence>
<dbReference type="FunFam" id="3.20.20.70:FF:000019">
    <property type="entry name" value="Delta-aminolevulinic acid dehydratase"/>
    <property type="match status" value="1"/>
</dbReference>
<dbReference type="GO" id="GO:0004655">
    <property type="term" value="F:porphobilinogen synthase activity"/>
    <property type="evidence" value="ECO:0007669"/>
    <property type="project" value="UniProtKB-EC"/>
</dbReference>
<gene>
    <name evidence="13" type="ORF">BSZ18_02545</name>
</gene>
<dbReference type="EMBL" id="NAFI01000132">
    <property type="protein sequence ID" value="OSJ18240.1"/>
    <property type="molecule type" value="Genomic_DNA"/>
</dbReference>
<keyword evidence="7 11" id="KW-0627">Porphyrin biosynthesis</keyword>
<evidence type="ECO:0000313" key="13">
    <source>
        <dbReference type="EMBL" id="OSJ18240.1"/>
    </source>
</evidence>
<comment type="caution">
    <text evidence="13">The sequence shown here is derived from an EMBL/GenBank/DDBJ whole genome shotgun (WGS) entry which is preliminary data.</text>
</comment>
<protein>
    <recommendedName>
        <fullName evidence="4 11">Delta-aminolevulinic acid dehydratase</fullName>
        <ecNumber evidence="3 11">4.2.1.24</ecNumber>
    </recommendedName>
</protein>
<dbReference type="GO" id="GO:0008270">
    <property type="term" value="F:zinc ion binding"/>
    <property type="evidence" value="ECO:0007669"/>
    <property type="project" value="TreeGrafter"/>
</dbReference>
<keyword evidence="10" id="KW-0460">Magnesium</keyword>
<comment type="similarity">
    <text evidence="2 12">Belongs to the ALAD family.</text>
</comment>
<dbReference type="Pfam" id="PF00490">
    <property type="entry name" value="ALAD"/>
    <property type="match status" value="1"/>
</dbReference>
<sequence length="353" mass="38784">MAIKYGRPIELREVSRRDGTGASPALDLTVRPRRNRKAEWARRMVRENVLTTDDLIWPLFLIDGNNKREQIASMPGVERLSVDQAVRDAERAMKLTIPCLALFPYTDPSLRDEEGSEATNPNNLVCQAVRAIKKEFPEIGILCDVALDPFTSHGHDGLISDGKILNDETVAVLVRQALVQAEAGCDIIAPSDMMDGRVAAIREGLDRTGLLDVQIMAYAAKYASAFYGPFRDAIGSAKTLTGDKRTYQMDSANTDEALREVELDIAEGADMVMVKPGMPYLDVVRRVKDTFAMPTFAYQVSGEYAMIAAAANNGWLDGDRAMMESLLAFKRAGADGVLSYFAPKAAEKLRTQG</sequence>
<dbReference type="EC" id="4.2.1.24" evidence="3 11"/>
<dbReference type="GO" id="GO:0005829">
    <property type="term" value="C:cytosol"/>
    <property type="evidence" value="ECO:0007669"/>
    <property type="project" value="TreeGrafter"/>
</dbReference>
<evidence type="ECO:0000256" key="11">
    <source>
        <dbReference type="RuleBase" id="RU000515"/>
    </source>
</evidence>
<dbReference type="RefSeq" id="WP_018456862.1">
    <property type="nucleotide sequence ID" value="NZ_NAEX01000188.1"/>
</dbReference>
<evidence type="ECO:0000256" key="2">
    <source>
        <dbReference type="ARBA" id="ARBA00008055"/>
    </source>
</evidence>
<dbReference type="PRINTS" id="PR00144">
    <property type="entry name" value="DALDHYDRTASE"/>
</dbReference>
<keyword evidence="10" id="KW-0479">Metal-binding</keyword>
<keyword evidence="6 11" id="KW-0456">Lyase</keyword>
<evidence type="ECO:0000256" key="10">
    <source>
        <dbReference type="PIRSR" id="PIRSR001415-5"/>
    </source>
</evidence>
<proteinExistence type="inferred from homology"/>
<dbReference type="InterPro" id="IPR001731">
    <property type="entry name" value="ALAD"/>
</dbReference>
<reference evidence="13 14" key="1">
    <citation type="submission" date="2017-03" db="EMBL/GenBank/DDBJ databases">
        <title>Whole genome sequences of fourteen strains of Bradyrhizobium canariense and one strain of Bradyrhizobium japonicum isolated from Lupinus (Papilionoideae: Genisteae) species in Algeria.</title>
        <authorList>
            <person name="Crovadore J."/>
            <person name="Chekireb D."/>
            <person name="Brachmann A."/>
            <person name="Chablais R."/>
            <person name="Cochard B."/>
            <person name="Lefort F."/>
        </authorList>
    </citation>
    <scope>NUCLEOTIDE SEQUENCE [LARGE SCALE GENOMIC DNA]</scope>
    <source>
        <strain evidence="13 14">UBMA195</strain>
    </source>
</reference>
<evidence type="ECO:0000313" key="14">
    <source>
        <dbReference type="Proteomes" id="UP000193553"/>
    </source>
</evidence>
<evidence type="ECO:0000256" key="6">
    <source>
        <dbReference type="ARBA" id="ARBA00023239"/>
    </source>
</evidence>
<evidence type="ECO:0000256" key="1">
    <source>
        <dbReference type="ARBA" id="ARBA00004694"/>
    </source>
</evidence>
<feature type="binding site" evidence="10">
    <location>
        <position position="260"/>
    </location>
    <ligand>
        <name>Mg(2+)</name>
        <dbReference type="ChEBI" id="CHEBI:18420"/>
    </ligand>
</feature>
<dbReference type="PIRSF" id="PIRSF001415">
    <property type="entry name" value="Porphbilin_synth"/>
    <property type="match status" value="1"/>
</dbReference>
<evidence type="ECO:0000256" key="8">
    <source>
        <dbReference type="ARBA" id="ARBA00047651"/>
    </source>
</evidence>
<keyword evidence="5" id="KW-0350">Heme biosynthesis</keyword>
<dbReference type="PROSITE" id="PS00169">
    <property type="entry name" value="D_ALA_DEHYDRATASE"/>
    <property type="match status" value="1"/>
</dbReference>
<name>A0A1X3G5Q6_9BRAD</name>
<dbReference type="GO" id="GO:0006782">
    <property type="term" value="P:protoporphyrinogen IX biosynthetic process"/>
    <property type="evidence" value="ECO:0007669"/>
    <property type="project" value="UniProtKB-UniPathway"/>
</dbReference>
<comment type="subunit">
    <text evidence="11">Homooctamer.</text>
</comment>
<evidence type="ECO:0000256" key="12">
    <source>
        <dbReference type="RuleBase" id="RU004161"/>
    </source>
</evidence>
<comment type="pathway">
    <text evidence="1">Porphyrin-containing compound metabolism; protoporphyrin-IX biosynthesis; coproporphyrinogen-III from 5-aminolevulinate: step 1/4.</text>
</comment>
<dbReference type="UniPathway" id="UPA00251">
    <property type="reaction ID" value="UER00318"/>
</dbReference>
<dbReference type="PANTHER" id="PTHR11458">
    <property type="entry name" value="DELTA-AMINOLEVULINIC ACID DEHYDRATASE"/>
    <property type="match status" value="1"/>
</dbReference>
<dbReference type="CDD" id="cd04823">
    <property type="entry name" value="ALAD_PBGS_aspartate_rich"/>
    <property type="match status" value="1"/>
</dbReference>
<comment type="catalytic activity">
    <reaction evidence="8 11">
        <text>2 5-aminolevulinate = porphobilinogen + 2 H2O + H(+)</text>
        <dbReference type="Rhea" id="RHEA:24064"/>
        <dbReference type="ChEBI" id="CHEBI:15377"/>
        <dbReference type="ChEBI" id="CHEBI:15378"/>
        <dbReference type="ChEBI" id="CHEBI:58126"/>
        <dbReference type="ChEBI" id="CHEBI:356416"/>
        <dbReference type="EC" id="4.2.1.24"/>
    </reaction>
</comment>
<feature type="active site" description="Schiff-base intermediate with substrate" evidence="9">
    <location>
        <position position="221"/>
    </location>
</feature>
<dbReference type="SMART" id="SM01004">
    <property type="entry name" value="ALAD"/>
    <property type="match status" value="1"/>
</dbReference>
<dbReference type="AlphaFoldDB" id="A0A1X3G5Q6"/>
<dbReference type="SUPFAM" id="SSF51569">
    <property type="entry name" value="Aldolase"/>
    <property type="match status" value="1"/>
</dbReference>
<evidence type="ECO:0000256" key="9">
    <source>
        <dbReference type="PIRSR" id="PIRSR001415-1"/>
    </source>
</evidence>
<dbReference type="InterPro" id="IPR013785">
    <property type="entry name" value="Aldolase_TIM"/>
</dbReference>
<feature type="active site" description="Schiff-base intermediate with substrate" evidence="9">
    <location>
        <position position="275"/>
    </location>
</feature>
<dbReference type="STRING" id="255045.SAMN05444158_0920"/>
<dbReference type="InterPro" id="IPR030656">
    <property type="entry name" value="ALAD_AS"/>
</dbReference>
<evidence type="ECO:0000256" key="3">
    <source>
        <dbReference type="ARBA" id="ARBA00012053"/>
    </source>
</evidence>
<evidence type="ECO:0000256" key="5">
    <source>
        <dbReference type="ARBA" id="ARBA00023133"/>
    </source>
</evidence>
<accession>A0A1X3G5Q6</accession>
<organism evidence="13 14">
    <name type="scientific">Bradyrhizobium canariense</name>
    <dbReference type="NCBI Taxonomy" id="255045"/>
    <lineage>
        <taxon>Bacteria</taxon>
        <taxon>Pseudomonadati</taxon>
        <taxon>Pseudomonadota</taxon>
        <taxon>Alphaproteobacteria</taxon>
        <taxon>Hyphomicrobiales</taxon>
        <taxon>Nitrobacteraceae</taxon>
        <taxon>Bradyrhizobium</taxon>
    </lineage>
</organism>
<dbReference type="PANTHER" id="PTHR11458:SF0">
    <property type="entry name" value="DELTA-AMINOLEVULINIC ACID DEHYDRATASE"/>
    <property type="match status" value="1"/>
</dbReference>
<dbReference type="NCBIfam" id="NF006762">
    <property type="entry name" value="PRK09283.1"/>
    <property type="match status" value="1"/>
</dbReference>
<dbReference type="Gene3D" id="3.20.20.70">
    <property type="entry name" value="Aldolase class I"/>
    <property type="match status" value="1"/>
</dbReference>
<evidence type="ECO:0000256" key="4">
    <source>
        <dbReference type="ARBA" id="ARBA00020771"/>
    </source>
</evidence>
<dbReference type="OrthoDB" id="9805001at2"/>
<dbReference type="Proteomes" id="UP000193553">
    <property type="component" value="Unassembled WGS sequence"/>
</dbReference>